<dbReference type="SUPFAM" id="SSF46565">
    <property type="entry name" value="Chaperone J-domain"/>
    <property type="match status" value="1"/>
</dbReference>
<evidence type="ECO:0000313" key="9">
    <source>
        <dbReference type="EMBL" id="OWM65728.1"/>
    </source>
</evidence>
<evidence type="ECO:0000256" key="7">
    <source>
        <dbReference type="SAM" id="Phobius"/>
    </source>
</evidence>
<feature type="compositionally biased region" description="Gly residues" evidence="6">
    <location>
        <begin position="47"/>
        <end position="57"/>
    </location>
</feature>
<keyword evidence="2 7" id="KW-0812">Transmembrane</keyword>
<evidence type="ECO:0000256" key="1">
    <source>
        <dbReference type="ARBA" id="ARBA00004167"/>
    </source>
</evidence>
<protein>
    <recommendedName>
        <fullName evidence="8">J domain-containing protein</fullName>
    </recommendedName>
</protein>
<feature type="compositionally biased region" description="Basic and acidic residues" evidence="6">
    <location>
        <begin position="122"/>
        <end position="131"/>
    </location>
</feature>
<reference evidence="10" key="1">
    <citation type="journal article" date="2017" name="Plant J.">
        <title>The pomegranate (Punica granatum L.) genome and the genomics of punicalagin biosynthesis.</title>
        <authorList>
            <person name="Qin G."/>
            <person name="Xu C."/>
            <person name="Ming R."/>
            <person name="Tang H."/>
            <person name="Guyot R."/>
            <person name="Kramer E.M."/>
            <person name="Hu Y."/>
            <person name="Yi X."/>
            <person name="Qi Y."/>
            <person name="Xu X."/>
            <person name="Gao Z."/>
            <person name="Pan H."/>
            <person name="Jian J."/>
            <person name="Tian Y."/>
            <person name="Yue Z."/>
            <person name="Xu Y."/>
        </authorList>
    </citation>
    <scope>NUCLEOTIDE SEQUENCE [LARGE SCALE GENOMIC DNA]</scope>
    <source>
        <strain evidence="10">cv. Dabenzi</strain>
    </source>
</reference>
<dbReference type="InterPro" id="IPR001623">
    <property type="entry name" value="DnaJ_domain"/>
</dbReference>
<dbReference type="GO" id="GO:0016020">
    <property type="term" value="C:membrane"/>
    <property type="evidence" value="ECO:0007669"/>
    <property type="project" value="UniProtKB-SubCell"/>
</dbReference>
<dbReference type="EMBL" id="MTKT01005556">
    <property type="protein sequence ID" value="OWM65728.1"/>
    <property type="molecule type" value="Genomic_DNA"/>
</dbReference>
<comment type="caution">
    <text evidence="9">The sequence shown here is derived from an EMBL/GenBank/DDBJ whole genome shotgun (WGS) entry which is preliminary data.</text>
</comment>
<dbReference type="PANTHER" id="PTHR45283">
    <property type="entry name" value="NAD(P)H-QUINONE OXIDOREDUCTASE SUBUNIT T, CHLOROPLASTIC"/>
    <property type="match status" value="1"/>
</dbReference>
<proteinExistence type="predicted"/>
<dbReference type="InterPro" id="IPR036869">
    <property type="entry name" value="J_dom_sf"/>
</dbReference>
<dbReference type="InterPro" id="IPR044618">
    <property type="entry name" value="NdhT-like"/>
</dbReference>
<keyword evidence="4 7" id="KW-0472">Membrane</keyword>
<gene>
    <name evidence="9" type="ORF">CDL15_Pgr015152</name>
</gene>
<dbReference type="CDD" id="cd06257">
    <property type="entry name" value="DnaJ"/>
    <property type="match status" value="1"/>
</dbReference>
<dbReference type="FunFam" id="1.10.287.110:FF:000087">
    <property type="entry name" value="DnaJ homolog subfamily C member 4"/>
    <property type="match status" value="1"/>
</dbReference>
<dbReference type="Pfam" id="PF00226">
    <property type="entry name" value="DnaJ"/>
    <property type="match status" value="1"/>
</dbReference>
<accession>A0A218VZU0</accession>
<evidence type="ECO:0000256" key="6">
    <source>
        <dbReference type="SAM" id="MobiDB-lite"/>
    </source>
</evidence>
<evidence type="ECO:0000259" key="8">
    <source>
        <dbReference type="PROSITE" id="PS50076"/>
    </source>
</evidence>
<evidence type="ECO:0000256" key="5">
    <source>
        <dbReference type="ARBA" id="ARBA00023186"/>
    </source>
</evidence>
<dbReference type="AlphaFoldDB" id="A0A218VZU0"/>
<name>A0A218VZU0_PUNGR</name>
<feature type="region of interest" description="Disordered" evidence="6">
    <location>
        <begin position="45"/>
        <end position="64"/>
    </location>
</feature>
<dbReference type="PROSITE" id="PS50076">
    <property type="entry name" value="DNAJ_2"/>
    <property type="match status" value="1"/>
</dbReference>
<evidence type="ECO:0000256" key="3">
    <source>
        <dbReference type="ARBA" id="ARBA00022989"/>
    </source>
</evidence>
<evidence type="ECO:0000256" key="4">
    <source>
        <dbReference type="ARBA" id="ARBA00023136"/>
    </source>
</evidence>
<feature type="region of interest" description="Disordered" evidence="6">
    <location>
        <begin position="77"/>
        <end position="131"/>
    </location>
</feature>
<feature type="domain" description="J" evidence="8">
    <location>
        <begin position="182"/>
        <end position="248"/>
    </location>
</feature>
<dbReference type="PANTHER" id="PTHR45283:SF1">
    <property type="entry name" value="NAD(P)H-QUINONE OXIDOREDUCTASE SUBUNIT T, CHLOROPLASTIC"/>
    <property type="match status" value="1"/>
</dbReference>
<dbReference type="Gene3D" id="1.10.287.110">
    <property type="entry name" value="DnaJ domain"/>
    <property type="match status" value="1"/>
</dbReference>
<dbReference type="Proteomes" id="UP000197138">
    <property type="component" value="Unassembled WGS sequence"/>
</dbReference>
<keyword evidence="5" id="KW-0143">Chaperone</keyword>
<evidence type="ECO:0000256" key="2">
    <source>
        <dbReference type="ARBA" id="ARBA00022692"/>
    </source>
</evidence>
<comment type="subcellular location">
    <subcellularLocation>
        <location evidence="1">Membrane</location>
        <topology evidence="1">Single-pass membrane protein</topology>
    </subcellularLocation>
</comment>
<dbReference type="SMART" id="SM00271">
    <property type="entry name" value="DnaJ"/>
    <property type="match status" value="1"/>
</dbReference>
<organism evidence="9 10">
    <name type="scientific">Punica granatum</name>
    <name type="common">Pomegranate</name>
    <dbReference type="NCBI Taxonomy" id="22663"/>
    <lineage>
        <taxon>Eukaryota</taxon>
        <taxon>Viridiplantae</taxon>
        <taxon>Streptophyta</taxon>
        <taxon>Embryophyta</taxon>
        <taxon>Tracheophyta</taxon>
        <taxon>Spermatophyta</taxon>
        <taxon>Magnoliopsida</taxon>
        <taxon>eudicotyledons</taxon>
        <taxon>Gunneridae</taxon>
        <taxon>Pentapetalae</taxon>
        <taxon>rosids</taxon>
        <taxon>malvids</taxon>
        <taxon>Myrtales</taxon>
        <taxon>Lythraceae</taxon>
        <taxon>Punica</taxon>
    </lineage>
</organism>
<feature type="transmembrane region" description="Helical" evidence="7">
    <location>
        <begin position="297"/>
        <end position="319"/>
    </location>
</feature>
<evidence type="ECO:0000313" key="10">
    <source>
        <dbReference type="Proteomes" id="UP000197138"/>
    </source>
</evidence>
<sequence length="325" mass="36291">MASAAAPQTSFYSLLTKTAPTRQEDSHRILILVVSGLRASSSLRIGTAGGGGGGGGSSMRSHHHHTRLLLPVLAVASQPQGGGPSKRQRAAPGVDTRIHWDNPDEGWIGGGSRQDQDQDQDQQQHKFSPKEEQKNLLGEEFADLLNNSSDSHYQLRVSLVLSVCLNCKNSFTKSSALHLCACMRTFLGVSVDSDLEEIKAAYRRLSKEYHPDTTSLPLKTASDKFLKLREVYDILSNEETRRFYDWTLAQEAASRQAEKMRMRLEDPYEQDLENYKPVPDTVDRLGGRNMDLSDQAMSALTIDVFIILFAVCCIIYVVFFKEPYY</sequence>
<keyword evidence="3 7" id="KW-1133">Transmembrane helix</keyword>
<dbReference type="PRINTS" id="PR00625">
    <property type="entry name" value="JDOMAIN"/>
</dbReference>